<dbReference type="AlphaFoldDB" id="A0A1G8GAY8"/>
<gene>
    <name evidence="1" type="ORF">SAMN04488136_13576</name>
</gene>
<accession>A0A1G8GAY8</accession>
<reference evidence="1 2" key="1">
    <citation type="submission" date="2016-10" db="EMBL/GenBank/DDBJ databases">
        <authorList>
            <person name="de Groot N.N."/>
        </authorList>
    </citation>
    <scope>NUCLEOTIDE SEQUENCE [LARGE SCALE GENOMIC DNA]</scope>
    <source>
        <strain evidence="1 2">CGMCC 1.10228</strain>
    </source>
</reference>
<evidence type="ECO:0000313" key="2">
    <source>
        <dbReference type="Proteomes" id="UP000198854"/>
    </source>
</evidence>
<dbReference type="RefSeq" id="WP_093278885.1">
    <property type="nucleotide sequence ID" value="NZ_FNDD01000035.1"/>
</dbReference>
<dbReference type="Proteomes" id="UP000198854">
    <property type="component" value="Unassembled WGS sequence"/>
</dbReference>
<name>A0A1G8GAY8_9VIBR</name>
<proteinExistence type="predicted"/>
<protein>
    <submittedName>
        <fullName evidence="1">Uncharacterized protein</fullName>
    </submittedName>
</protein>
<organism evidence="1 2">
    <name type="scientific">Vibrio xiamenensis</name>
    <dbReference type="NCBI Taxonomy" id="861298"/>
    <lineage>
        <taxon>Bacteria</taxon>
        <taxon>Pseudomonadati</taxon>
        <taxon>Pseudomonadota</taxon>
        <taxon>Gammaproteobacteria</taxon>
        <taxon>Vibrionales</taxon>
        <taxon>Vibrionaceae</taxon>
        <taxon>Vibrio</taxon>
    </lineage>
</organism>
<dbReference type="OrthoDB" id="5600865at2"/>
<evidence type="ECO:0000313" key="1">
    <source>
        <dbReference type="EMBL" id="SDH91486.1"/>
    </source>
</evidence>
<sequence>MEAEKQVFLAYLKKVQLEHTLIPKRDLAQRREHQQFIHGLVTAATLFGVSSSELNAIVKPVSDSQFESLDDKLSVPTYLRNNVKITR</sequence>
<dbReference type="EMBL" id="FNDD01000035">
    <property type="protein sequence ID" value="SDH91486.1"/>
    <property type="molecule type" value="Genomic_DNA"/>
</dbReference>
<keyword evidence="2" id="KW-1185">Reference proteome</keyword>
<dbReference type="STRING" id="861298.SAMN04488136_13576"/>